<dbReference type="EMBL" id="LT670849">
    <property type="protein sequence ID" value="SHN72439.1"/>
    <property type="molecule type" value="Genomic_DNA"/>
</dbReference>
<organism evidence="2 3">
    <name type="scientific">Bradyrhizobium erythrophlei</name>
    <dbReference type="NCBI Taxonomy" id="1437360"/>
    <lineage>
        <taxon>Bacteria</taxon>
        <taxon>Pseudomonadati</taxon>
        <taxon>Pseudomonadota</taxon>
        <taxon>Alphaproteobacteria</taxon>
        <taxon>Hyphomicrobiales</taxon>
        <taxon>Nitrobacteraceae</taxon>
        <taxon>Bradyrhizobium</taxon>
    </lineage>
</organism>
<dbReference type="CDD" id="cd13671">
    <property type="entry name" value="PBP2_TRAP_SBP_like_3"/>
    <property type="match status" value="1"/>
</dbReference>
<evidence type="ECO:0000256" key="1">
    <source>
        <dbReference type="ARBA" id="ARBA00022729"/>
    </source>
</evidence>
<name>A0A1M7TNX2_9BRAD</name>
<dbReference type="GO" id="GO:0055085">
    <property type="term" value="P:transmembrane transport"/>
    <property type="evidence" value="ECO:0007669"/>
    <property type="project" value="InterPro"/>
</dbReference>
<proteinExistence type="predicted"/>
<dbReference type="Gene3D" id="3.40.190.170">
    <property type="entry name" value="Bacterial extracellular solute-binding protein, family 7"/>
    <property type="match status" value="1"/>
</dbReference>
<dbReference type="FunFam" id="3.40.190.170:FF:000001">
    <property type="entry name" value="TRAP dicarboxylate transporter, DctP subunit"/>
    <property type="match status" value="1"/>
</dbReference>
<accession>A0A1M7TNX2</accession>
<dbReference type="PANTHER" id="PTHR33376">
    <property type="match status" value="1"/>
</dbReference>
<protein>
    <submittedName>
        <fullName evidence="2">Tripartite ATP-independent transporter solute receptor, DctP family</fullName>
    </submittedName>
</protein>
<dbReference type="Proteomes" id="UP000184096">
    <property type="component" value="Chromosome I"/>
</dbReference>
<keyword evidence="1" id="KW-0732">Signal</keyword>
<dbReference type="NCBIfam" id="TIGR00787">
    <property type="entry name" value="dctP"/>
    <property type="match status" value="1"/>
</dbReference>
<reference evidence="3" key="1">
    <citation type="submission" date="2016-11" db="EMBL/GenBank/DDBJ databases">
        <authorList>
            <person name="Varghese N."/>
            <person name="Submissions S."/>
        </authorList>
    </citation>
    <scope>NUCLEOTIDE SEQUENCE [LARGE SCALE GENOMIC DNA]</scope>
    <source>
        <strain evidence="3">GAS401</strain>
    </source>
</reference>
<sequence>MQPPKMRWLAVFCALKINREIVLNLFFSPQTLLRGDKLPVCTRADLSRTVAMFAALLLTAVTTSAPAREFRAADTQSEDYPTVQALRFMGRLIEEKTSGRLQIRVFHSRQLGEEKETIEQTRAGAIDLNRTNVALIGTFVPAMNVLAMPFLFRSIEHLQKVLDGPIGDEILGSFEPYGFVGLAFYDSGARSVYNSVRPVRTIADMKGLRLRVQQSELMSDMIKALGAEPIELPYGQVLTGLATKLIDGAENNWPSFVTTDHYKYAGFYTLTEHTMSPEVLVMSHKAWSSLSAEDQATFRAAAKESSRFMRARWKDLEEQSRRRAEAAGVTIVSDFDRKPFEAAMNDIYAKTRRDPQASALIERIRKVN</sequence>
<dbReference type="Pfam" id="PF03480">
    <property type="entry name" value="DctP"/>
    <property type="match status" value="1"/>
</dbReference>
<dbReference type="GO" id="GO:0030288">
    <property type="term" value="C:outer membrane-bounded periplasmic space"/>
    <property type="evidence" value="ECO:0007669"/>
    <property type="project" value="InterPro"/>
</dbReference>
<dbReference type="PIRSF" id="PIRSF006470">
    <property type="entry name" value="DctB"/>
    <property type="match status" value="1"/>
</dbReference>
<dbReference type="NCBIfam" id="NF037995">
    <property type="entry name" value="TRAP_S1"/>
    <property type="match status" value="1"/>
</dbReference>
<dbReference type="AlphaFoldDB" id="A0A1M7TNX2"/>
<keyword evidence="2" id="KW-0675">Receptor</keyword>
<dbReference type="InterPro" id="IPR018389">
    <property type="entry name" value="DctP_fam"/>
</dbReference>
<gene>
    <name evidence="2" type="ORF">SAMN05444170_2267</name>
</gene>
<evidence type="ECO:0000313" key="2">
    <source>
        <dbReference type="EMBL" id="SHN72439.1"/>
    </source>
</evidence>
<dbReference type="InterPro" id="IPR038404">
    <property type="entry name" value="TRAP_DctP_sf"/>
</dbReference>
<dbReference type="InterPro" id="IPR004682">
    <property type="entry name" value="TRAP_DctP"/>
</dbReference>
<keyword evidence="3" id="KW-1185">Reference proteome</keyword>
<evidence type="ECO:0000313" key="3">
    <source>
        <dbReference type="Proteomes" id="UP000184096"/>
    </source>
</evidence>
<dbReference type="PANTHER" id="PTHR33376:SF2">
    <property type="entry name" value="DICARBOXYLATE-BINDING PERIPLASMIC PROTEIN"/>
    <property type="match status" value="1"/>
</dbReference>
<dbReference type="GO" id="GO:0030246">
    <property type="term" value="F:carbohydrate binding"/>
    <property type="evidence" value="ECO:0007669"/>
    <property type="project" value="TreeGrafter"/>
</dbReference>